<evidence type="ECO:0000256" key="1">
    <source>
        <dbReference type="SAM" id="MobiDB-lite"/>
    </source>
</evidence>
<name>A0AAD3CPP3_9STRA</name>
<dbReference type="Gene3D" id="3.10.110.10">
    <property type="entry name" value="Ubiquitin Conjugating Enzyme"/>
    <property type="match status" value="1"/>
</dbReference>
<evidence type="ECO:0000313" key="4">
    <source>
        <dbReference type="Proteomes" id="UP001054902"/>
    </source>
</evidence>
<dbReference type="InterPro" id="IPR016135">
    <property type="entry name" value="UBQ-conjugating_enzyme/RWD"/>
</dbReference>
<dbReference type="PROSITE" id="PS50908">
    <property type="entry name" value="RWD"/>
    <property type="match status" value="1"/>
</dbReference>
<organism evidence="3 4">
    <name type="scientific">Chaetoceros tenuissimus</name>
    <dbReference type="NCBI Taxonomy" id="426638"/>
    <lineage>
        <taxon>Eukaryota</taxon>
        <taxon>Sar</taxon>
        <taxon>Stramenopiles</taxon>
        <taxon>Ochrophyta</taxon>
        <taxon>Bacillariophyta</taxon>
        <taxon>Coscinodiscophyceae</taxon>
        <taxon>Chaetocerotophycidae</taxon>
        <taxon>Chaetocerotales</taxon>
        <taxon>Chaetocerotaceae</taxon>
        <taxon>Chaetoceros</taxon>
    </lineage>
</organism>
<dbReference type="SUPFAM" id="SSF54495">
    <property type="entry name" value="UBC-like"/>
    <property type="match status" value="1"/>
</dbReference>
<reference evidence="3 4" key="1">
    <citation type="journal article" date="2021" name="Sci. Rep.">
        <title>The genome of the diatom Chaetoceros tenuissimus carries an ancient integrated fragment of an extant virus.</title>
        <authorList>
            <person name="Hongo Y."/>
            <person name="Kimura K."/>
            <person name="Takaki Y."/>
            <person name="Yoshida Y."/>
            <person name="Baba S."/>
            <person name="Kobayashi G."/>
            <person name="Nagasaki K."/>
            <person name="Hano T."/>
            <person name="Tomaru Y."/>
        </authorList>
    </citation>
    <scope>NUCLEOTIDE SEQUENCE [LARGE SCALE GENOMIC DNA]</scope>
    <source>
        <strain evidence="3 4">NIES-3715</strain>
    </source>
</reference>
<keyword evidence="4" id="KW-1185">Reference proteome</keyword>
<protein>
    <recommendedName>
        <fullName evidence="2">RWD domain-containing protein</fullName>
    </recommendedName>
</protein>
<dbReference type="Pfam" id="PF05773">
    <property type="entry name" value="RWD"/>
    <property type="match status" value="1"/>
</dbReference>
<evidence type="ECO:0000313" key="3">
    <source>
        <dbReference type="EMBL" id="GFH48801.1"/>
    </source>
</evidence>
<dbReference type="InterPro" id="IPR010541">
    <property type="entry name" value="Prp3_C"/>
</dbReference>
<gene>
    <name evidence="3" type="ORF">CTEN210_05277</name>
</gene>
<comment type="caution">
    <text evidence="3">The sequence shown here is derived from an EMBL/GenBank/DDBJ whole genome shotgun (WGS) entry which is preliminary data.</text>
</comment>
<dbReference type="PANTHER" id="PTHR15955">
    <property type="entry name" value="RWD DOMAIN CONTAINING PROTEIN 2"/>
    <property type="match status" value="1"/>
</dbReference>
<dbReference type="CDD" id="cd24163">
    <property type="entry name" value="RWDD2_C"/>
    <property type="match status" value="1"/>
</dbReference>
<dbReference type="InterPro" id="IPR006575">
    <property type="entry name" value="RWD_dom"/>
</dbReference>
<dbReference type="Proteomes" id="UP001054902">
    <property type="component" value="Unassembled WGS sequence"/>
</dbReference>
<evidence type="ECO:0000259" key="2">
    <source>
        <dbReference type="PROSITE" id="PS50908"/>
    </source>
</evidence>
<dbReference type="InterPro" id="IPR059181">
    <property type="entry name" value="RWDD2A-B_C"/>
</dbReference>
<proteinExistence type="predicted"/>
<sequence>MEVLERLVEEVSAVEMIYGMDFESDNSTVTTQMTIVNLDVYKQLNEAILDGSTMADVPRLFEKSITLEFITKYCIAGKVACATIHVTLPCEYPETAAAIVSIVNFDKLNRNQRDLFAKELNNQSSSMIGSESLMELIHFWQDRGEDMLSSLENRDREEEGDEPEAGSSSSIDESLKFKRLWIWVHHITNKDRRRNIVEEANDRNLHGYLKHGYPGIVVIEGSKVSCDDYVKWIKGNKSRENGFGRNWSHHVKGEIDIDKCVFSNQFDDIGEDLSVLSEICRHLALEDEFRKFVMKH</sequence>
<dbReference type="InterPro" id="IPR017359">
    <property type="entry name" value="Phi-like"/>
</dbReference>
<dbReference type="AlphaFoldDB" id="A0AAD3CPP3"/>
<dbReference type="Pfam" id="PF06544">
    <property type="entry name" value="Prp3_C"/>
    <property type="match status" value="1"/>
</dbReference>
<feature type="region of interest" description="Disordered" evidence="1">
    <location>
        <begin position="151"/>
        <end position="170"/>
    </location>
</feature>
<dbReference type="EMBL" id="BLLK01000029">
    <property type="protein sequence ID" value="GFH48801.1"/>
    <property type="molecule type" value="Genomic_DNA"/>
</dbReference>
<feature type="domain" description="RWD" evidence="2">
    <location>
        <begin position="9"/>
        <end position="147"/>
    </location>
</feature>
<dbReference type="PANTHER" id="PTHR15955:SF8">
    <property type="entry name" value="RWD DOMAIN-CONTAINING PROTEIN 2B-RELATED"/>
    <property type="match status" value="1"/>
</dbReference>
<accession>A0AAD3CPP3</accession>